<evidence type="ECO:0000259" key="3">
    <source>
        <dbReference type="Pfam" id="PF04003"/>
    </source>
</evidence>
<feature type="repeat" description="WD" evidence="1">
    <location>
        <begin position="180"/>
        <end position="210"/>
    </location>
</feature>
<dbReference type="AlphaFoldDB" id="A0AAD8L0C1"/>
<feature type="region of interest" description="Disordered" evidence="2">
    <location>
        <begin position="725"/>
        <end position="764"/>
    </location>
</feature>
<dbReference type="PANTHER" id="PTHR45290">
    <property type="entry name" value="OS03G0300300 PROTEIN"/>
    <property type="match status" value="1"/>
</dbReference>
<sequence>MILIELFYPIIYSLQGCEAFISTSKSCFSEKLTIYFISSLFHVCMKLLSSSEIITYPAPPITSERVILHPGTSSGIFEDKDKELEYLSDHDIAAGRTPNNTRTTQSQAEHVISVLVMLLSPMQRRREKKKKKNEPPPNLTVAAAPHLIYLRCPPATVLLYSETVYRFTMESANIRDVLTSFSPSFDFLAISSGDGRIKIWDTIKGQVQTDFANIVSTDETDFFAKPEGGHMSVDYTCMKWLSLEKKKKRKLRSSLLILGTGGGDILALDVSAGQLKWRVSDCHPGGATAISSHSNGSCVYTAGVDGMICELDSMTGNLLGKFKASAKAISSMCVSSDGKLLATAAAQLKIFSCSDHKKMQKFSGHPGAVRCMTFSDDGKYVISSAVGERYIAIWEIDGSKKKSAACVLAMDHPAIFIDSKSYGVDNLGFSVLSISEMGVCYLWRGIDIEELRSSKPTKIMVSLEDDFSKNYKGASPTIFSAKLQSFSKSETGHIFLAHGLLIKPKFEKLSVQFGTDIKLSTSMDGILLPLTQSHKSRKGLENQNHITALDRANTEGALLPVSKIFSAVDAKSRDTPSLTKDDVEMDEVSVCLEDRLREEGILMSDNNLNSNTILLSKLLKGINLEAIVPQKQMKAAVSSMTPEDAYTSLKLLLSMWQSRSMDGQYILPWVCCILVHHGHYIKSEESASQLLDSLYKLTKSKGSGLQSLLQLSGRMQLLTSQINKAADKSQTLKQEESEDDDDEEELLYDEEDESSENTSDDDNN</sequence>
<keyword evidence="1" id="KW-0853">WD repeat</keyword>
<feature type="domain" description="Small-subunit processome Utp12" evidence="3">
    <location>
        <begin position="628"/>
        <end position="719"/>
    </location>
</feature>
<dbReference type="InterPro" id="IPR001680">
    <property type="entry name" value="WD40_rpt"/>
</dbReference>
<evidence type="ECO:0000256" key="1">
    <source>
        <dbReference type="PROSITE-ProRule" id="PRU00221"/>
    </source>
</evidence>
<dbReference type="Pfam" id="PF00400">
    <property type="entry name" value="WD40"/>
    <property type="match status" value="3"/>
</dbReference>
<feature type="repeat" description="WD" evidence="1">
    <location>
        <begin position="362"/>
        <end position="404"/>
    </location>
</feature>
<comment type="caution">
    <text evidence="4">The sequence shown here is derived from an EMBL/GenBank/DDBJ whole genome shotgun (WGS) entry which is preliminary data.</text>
</comment>
<dbReference type="Pfam" id="PF04003">
    <property type="entry name" value="Utp12"/>
    <property type="match status" value="1"/>
</dbReference>
<accession>A0AAD8L0C1</accession>
<protein>
    <recommendedName>
        <fullName evidence="3">Small-subunit processome Utp12 domain-containing protein</fullName>
    </recommendedName>
</protein>
<gene>
    <name evidence="4" type="ORF">QVD17_13664</name>
</gene>
<dbReference type="PANTHER" id="PTHR45290:SF1">
    <property type="entry name" value="OS03G0300300 PROTEIN"/>
    <property type="match status" value="1"/>
</dbReference>
<dbReference type="Gene3D" id="2.130.10.10">
    <property type="entry name" value="YVTN repeat-like/Quinoprotein amine dehydrogenase"/>
    <property type="match status" value="2"/>
</dbReference>
<dbReference type="EMBL" id="JAUHHV010000003">
    <property type="protein sequence ID" value="KAK1430718.1"/>
    <property type="molecule type" value="Genomic_DNA"/>
</dbReference>
<dbReference type="InterPro" id="IPR007148">
    <property type="entry name" value="SSU_processome_Utp12"/>
</dbReference>
<keyword evidence="5" id="KW-1185">Reference proteome</keyword>
<dbReference type="PROSITE" id="PS50082">
    <property type="entry name" value="WD_REPEATS_2"/>
    <property type="match status" value="2"/>
</dbReference>
<evidence type="ECO:0000313" key="5">
    <source>
        <dbReference type="Proteomes" id="UP001229421"/>
    </source>
</evidence>
<name>A0AAD8L0C1_TARER</name>
<dbReference type="Proteomes" id="UP001229421">
    <property type="component" value="Unassembled WGS sequence"/>
</dbReference>
<dbReference type="InterPro" id="IPR015943">
    <property type="entry name" value="WD40/YVTN_repeat-like_dom_sf"/>
</dbReference>
<dbReference type="SUPFAM" id="SSF50978">
    <property type="entry name" value="WD40 repeat-like"/>
    <property type="match status" value="1"/>
</dbReference>
<organism evidence="4 5">
    <name type="scientific">Tagetes erecta</name>
    <name type="common">African marigold</name>
    <dbReference type="NCBI Taxonomy" id="13708"/>
    <lineage>
        <taxon>Eukaryota</taxon>
        <taxon>Viridiplantae</taxon>
        <taxon>Streptophyta</taxon>
        <taxon>Embryophyta</taxon>
        <taxon>Tracheophyta</taxon>
        <taxon>Spermatophyta</taxon>
        <taxon>Magnoliopsida</taxon>
        <taxon>eudicotyledons</taxon>
        <taxon>Gunneridae</taxon>
        <taxon>Pentapetalae</taxon>
        <taxon>asterids</taxon>
        <taxon>campanulids</taxon>
        <taxon>Asterales</taxon>
        <taxon>Asteraceae</taxon>
        <taxon>Asteroideae</taxon>
        <taxon>Heliantheae alliance</taxon>
        <taxon>Tageteae</taxon>
        <taxon>Tagetes</taxon>
    </lineage>
</organism>
<evidence type="ECO:0000313" key="4">
    <source>
        <dbReference type="EMBL" id="KAK1430718.1"/>
    </source>
</evidence>
<evidence type="ECO:0000256" key="2">
    <source>
        <dbReference type="SAM" id="MobiDB-lite"/>
    </source>
</evidence>
<dbReference type="SMART" id="SM00320">
    <property type="entry name" value="WD40"/>
    <property type="match status" value="4"/>
</dbReference>
<reference evidence="4" key="1">
    <citation type="journal article" date="2023" name="bioRxiv">
        <title>Improved chromosome-level genome assembly for marigold (Tagetes erecta).</title>
        <authorList>
            <person name="Jiang F."/>
            <person name="Yuan L."/>
            <person name="Wang S."/>
            <person name="Wang H."/>
            <person name="Xu D."/>
            <person name="Wang A."/>
            <person name="Fan W."/>
        </authorList>
    </citation>
    <scope>NUCLEOTIDE SEQUENCE</scope>
    <source>
        <strain evidence="4">WSJ</strain>
        <tissue evidence="4">Leaf</tissue>
    </source>
</reference>
<feature type="compositionally biased region" description="Acidic residues" evidence="2">
    <location>
        <begin position="736"/>
        <end position="764"/>
    </location>
</feature>
<proteinExistence type="predicted"/>
<dbReference type="InterPro" id="IPR036322">
    <property type="entry name" value="WD40_repeat_dom_sf"/>
</dbReference>